<dbReference type="InterPro" id="IPR058917">
    <property type="entry name" value="RESC6_dom"/>
</dbReference>
<dbReference type="EMBL" id="CYKH01000207">
    <property type="protein sequence ID" value="CUE88192.1"/>
    <property type="molecule type" value="Genomic_DNA"/>
</dbReference>
<protein>
    <recommendedName>
        <fullName evidence="1">RNA-editing substrate-binding complex 6 protein domain-containing protein</fullName>
    </recommendedName>
</protein>
<dbReference type="Pfam" id="PF26188">
    <property type="entry name" value="RESC6"/>
    <property type="match status" value="1"/>
</dbReference>
<dbReference type="VEuPathDB" id="TriTrypDB:BSAL_57025"/>
<keyword evidence="3" id="KW-1185">Reference proteome</keyword>
<organism evidence="2 3">
    <name type="scientific">Bodo saltans</name>
    <name type="common">Flagellated protozoan</name>
    <dbReference type="NCBI Taxonomy" id="75058"/>
    <lineage>
        <taxon>Eukaryota</taxon>
        <taxon>Discoba</taxon>
        <taxon>Euglenozoa</taxon>
        <taxon>Kinetoplastea</taxon>
        <taxon>Metakinetoplastina</taxon>
        <taxon>Eubodonida</taxon>
        <taxon>Bodonidae</taxon>
        <taxon>Bodo</taxon>
    </lineage>
</organism>
<sequence length="1323" mass="141507">MPSANIQRLLARLHVPQVALRATKEELLISLGAVAALRSASTVPTSQPAPPPPPGVLGQRVAKMSWQSSQLKETRILISAASALSWSGAMLPSMYDGICSSLLASSASARANLTAKKNEAPVLVSCIVQTVAEALGEPKGQQQAASPLGGEDGQAEPSFMSSQFMSLTLQHLMYVDLPSLDPTGEIVCALARSKTVGRYHLTVFDVLLSAAQSLTFDAPPAEFLEWLVKVMETLFLPSPQETILPNASVTLASARNIVKHLPESHSTARLKLCDVIERIAATSSETLSAPDASAVAEEPVPLWTALMVPQEPDGQRARLLFQLNKLQKKDASAVTHQSLSSLLKWCGEVDLRDEVAAELLGSMTSTWIKGIQHSEREEELPPQAAGSQAVVAGHKERMMVHELLFFARRSIALRSTSRALEALLADASFVGSDARHQSTALAQLAAPDAALLDWEKGLAPQSSALFTMLNDVHSYSLDQLSIVIFMFPHRTSELQEVFGRVRGKVRDAATQSFDPSGSSDAAPPGDAAADVNSATISGKGLAMLIVGLARCNWSAEPLAEELFLQVVEFATKKIAASSTSLDDVAVVADGIFVTAAPILGHWLSEPASLRVWDAVDELANTVMEAVTPYITLSRGAVAADSCLQGIVRSVGLLIRNSQGRRAKVAMARKLQAATSPSGAAPQTFSDVNGRDEVTVKAFRWFDGIVCDHLCKTLRLHQTQQTGSIEDRNASLKSVASVLDSMLAWDRGHERLLDICAALVNTAWGTLTAAASIDRAIPEPLQQASARVVTLQARFEAPELEMSIEWLLRLYHTNQANVDTLQHPSLTAALIFASVKTGHAPDSTLLVNQLASTSAAVPSVSDLMLEAEATMQTLKLVGNHGYVRQGTFDGQREAIVGHGLDLVERLALNVSAAQQGLSGFASVERISELHARLLTAARLLCNSPSDTNADDSLTSLATRVPFLSSALVSELLTAPVVSTVALATAACERMGTLSWTWHPHEFGRAIFGIGETLRGSTALVHQMALSTAAEHAVDHVELFYQGSVIARMLLGFAKSHITARSLFTVFSTRLKKRPLHAAMSLPDMSCALQAFGIAKFVDKAMFDVLGKRVLAFGKELTPADVMLTACAFSRTMLLHSNLYRGLGDRGAEIMADMPPSAATALISAFGHVGVRHQTLGEAAVTKQKLQELSAVEAAHMLVGLWQMNFDDAGDHFDVLANQIASREGEGMLQKELVGVCSVMHDMKWRHPGLLLAVASRSAQLMSDDAPSITRLDGGAARAVLDTLGAFGVHHAAARVALTETARTVSREAISIPEEERRLLLSGGL</sequence>
<dbReference type="Proteomes" id="UP000051952">
    <property type="component" value="Unassembled WGS sequence"/>
</dbReference>
<accession>A0A0S4ISJ5</accession>
<feature type="domain" description="RNA-editing substrate-binding complex 6 protein" evidence="1">
    <location>
        <begin position="1041"/>
        <end position="1180"/>
    </location>
</feature>
<reference evidence="3" key="1">
    <citation type="submission" date="2015-09" db="EMBL/GenBank/DDBJ databases">
        <authorList>
            <consortium name="Pathogen Informatics"/>
        </authorList>
    </citation>
    <scope>NUCLEOTIDE SEQUENCE [LARGE SCALE GENOMIC DNA]</scope>
    <source>
        <strain evidence="3">Lake Konstanz</strain>
    </source>
</reference>
<evidence type="ECO:0000313" key="3">
    <source>
        <dbReference type="Proteomes" id="UP000051952"/>
    </source>
</evidence>
<evidence type="ECO:0000313" key="2">
    <source>
        <dbReference type="EMBL" id="CUE88192.1"/>
    </source>
</evidence>
<proteinExistence type="predicted"/>
<evidence type="ECO:0000259" key="1">
    <source>
        <dbReference type="Pfam" id="PF26188"/>
    </source>
</evidence>
<name>A0A0S4ISJ5_BODSA</name>
<gene>
    <name evidence="2" type="ORF">BSAL_57025</name>
</gene>
<dbReference type="OrthoDB" id="246783at2759"/>